<dbReference type="EMBL" id="ADEF01000013">
    <property type="protein sequence ID" value="EFA98167.1"/>
    <property type="molecule type" value="Genomic_DNA"/>
</dbReference>
<keyword evidence="2" id="KW-1185">Reference proteome</keyword>
<dbReference type="Proteomes" id="UP000004001">
    <property type="component" value="Unassembled WGS sequence"/>
</dbReference>
<dbReference type="AlphaFoldDB" id="D1VXK7"/>
<evidence type="ECO:0000313" key="1">
    <source>
        <dbReference type="EMBL" id="EFA98167.1"/>
    </source>
</evidence>
<evidence type="ECO:0000313" key="2">
    <source>
        <dbReference type="Proteomes" id="UP000004001"/>
    </source>
</evidence>
<dbReference type="Gene3D" id="3.30.420.240">
    <property type="match status" value="1"/>
</dbReference>
<accession>D1VXK7</accession>
<organism evidence="1 2">
    <name type="scientific">Hoylesella timonensis CRIS 5C-B1</name>
    <dbReference type="NCBI Taxonomy" id="679189"/>
    <lineage>
        <taxon>Bacteria</taxon>
        <taxon>Pseudomonadati</taxon>
        <taxon>Bacteroidota</taxon>
        <taxon>Bacteroidia</taxon>
        <taxon>Bacteroidales</taxon>
        <taxon>Prevotellaceae</taxon>
        <taxon>Hoylesella</taxon>
    </lineage>
</organism>
<reference evidence="1 2" key="1">
    <citation type="submission" date="2009-12" db="EMBL/GenBank/DDBJ databases">
        <title>Genome Sequence of Prevotella timonensis CRIS 5C-B1.</title>
        <authorList>
            <person name="Durkin A.S."/>
            <person name="Madupu R."/>
            <person name="Torralba M."/>
            <person name="Methe B."/>
            <person name="Sutton G."/>
            <person name="Strausberg R.L."/>
            <person name="Nelson K.E."/>
        </authorList>
    </citation>
    <scope>NUCLEOTIDE SEQUENCE [LARGE SCALE GENOMIC DNA]</scope>
    <source>
        <strain evidence="1 2">CRIS 5C-B1</strain>
    </source>
</reference>
<evidence type="ECO:0008006" key="3">
    <source>
        <dbReference type="Google" id="ProtNLM"/>
    </source>
</evidence>
<gene>
    <name evidence="1" type="ORF">HMPREF9019_0946</name>
</gene>
<dbReference type="eggNOG" id="COG0507">
    <property type="taxonomic scope" value="Bacteria"/>
</dbReference>
<comment type="caution">
    <text evidence="1">The sequence shown here is derived from an EMBL/GenBank/DDBJ whole genome shotgun (WGS) entry which is preliminary data.</text>
</comment>
<proteinExistence type="predicted"/>
<sequence>MVAVASGTSRGKDFVAACAAMCFMYLTPRWNINHRLIQNTKIAMTAPTGRQCINIMIPEVARLFRNASVLPGRMLSDGIRTNNAEWFLTAFKASDDNTEAWSGFHAVNTMFVVTEASGVSETTFNAIEGNLQGNSRLLLVFNPNVTTGYAAKAMKSSRFKKFRLNSLNAENVIKKKNVIPGQVDYEWVKDKVHNWCELIQKEDFNNGEGDFMFEDSFYRPNDLFRIKVLGLFPKASEDTLIPFEWLELAHDRWKKLNAEDFVPRKYARVGIDVAGMGRDSSCFVLRYGNYVPEIKIHQSGGKADHMKVAGEAVQWLVEKNTKVMIDTIGEGAGVYSRLLELGYDNAYSCKFSEGTKGLHDITGQYEFANMRAYCYWAVRDWLNPKNGFNPALPPCDELDAELTEVHWSFQSSGSIIIEPKENIKSRLKRSPDRADALISTFYPNTKDYTNDAWILRNVL</sequence>
<name>D1VXK7_9BACT</name>
<protein>
    <recommendedName>
        <fullName evidence="3">Terminase</fullName>
    </recommendedName>
</protein>